<evidence type="ECO:0000256" key="4">
    <source>
        <dbReference type="ARBA" id="ARBA00023004"/>
    </source>
</evidence>
<dbReference type="GO" id="GO:0046872">
    <property type="term" value="F:metal ion binding"/>
    <property type="evidence" value="ECO:0007669"/>
    <property type="project" value="UniProtKB-KW"/>
</dbReference>
<evidence type="ECO:0000256" key="7">
    <source>
        <dbReference type="ARBA" id="ARBA00041070"/>
    </source>
</evidence>
<feature type="domain" description="DPH-type MB" evidence="11">
    <location>
        <begin position="372"/>
        <end position="428"/>
    </location>
</feature>
<organism evidence="12 13">
    <name type="scientific">Aspergillus welwitschiae</name>
    <dbReference type="NCBI Taxonomy" id="1341132"/>
    <lineage>
        <taxon>Eukaryota</taxon>
        <taxon>Fungi</taxon>
        <taxon>Dikarya</taxon>
        <taxon>Ascomycota</taxon>
        <taxon>Pezizomycotina</taxon>
        <taxon>Eurotiomycetes</taxon>
        <taxon>Eurotiomycetidae</taxon>
        <taxon>Eurotiales</taxon>
        <taxon>Aspergillaceae</taxon>
        <taxon>Aspergillus</taxon>
        <taxon>Aspergillus subgen. Circumdati</taxon>
    </lineage>
</organism>
<keyword evidence="4" id="KW-0408">Iron</keyword>
<dbReference type="GO" id="GO:0051225">
    <property type="term" value="P:spindle assembly"/>
    <property type="evidence" value="ECO:0007669"/>
    <property type="project" value="InterPro"/>
</dbReference>
<proteinExistence type="inferred from homology"/>
<dbReference type="GeneID" id="38142716"/>
<dbReference type="GO" id="GO:0070652">
    <property type="term" value="C:HAUS complex"/>
    <property type="evidence" value="ECO:0007669"/>
    <property type="project" value="InterPro"/>
</dbReference>
<dbReference type="RefSeq" id="XP_026621791.1">
    <property type="nucleotide sequence ID" value="XM_026774360.1"/>
</dbReference>
<dbReference type="EMBL" id="KZ852073">
    <property type="protein sequence ID" value="RDH28769.1"/>
    <property type="molecule type" value="Genomic_DNA"/>
</dbReference>
<name>A0A3F3PPE5_9EURO</name>
<evidence type="ECO:0000259" key="11">
    <source>
        <dbReference type="PROSITE" id="PS51074"/>
    </source>
</evidence>
<sequence length="465" mass="51973">MIPPCDPVILENNPQFKRLYTHLTTTLLNPDGSTRAQDAQPARQAVVEEVKACRIRDAKKQIKKQALRRLAFDPDSGLPDDCRDPVAIITLYLESSPDLLKLDDDPSDAATDAQLLLAPDIDEFYSNLPLLATPLSNVLSQTLNDIRTIANAGSSDSSDSGSTSRPNEPPRTTRARNRQAMLRSIAQVSLASQLGDRIRALRQIQLTELPTARTRMAATAAEVLATRAAVLERTVMLLERAKHGAMARAAKAKADHLVAVAQGIEGKLNVTKLEILATIHTPEVVDALHRYYQHLRETRERLEERRAMALDELKSYEGSIDGAGRGPMKELARQYGSLIQEVEDVRMEIERLHNPSNYIKTRIKMADEALSIYDEIEIEDMTFDPVLQIYHYPCPCGDRFEIAIDDLRDGEDIGVCPSCSLMIRVIFDQVIYSFSFPSLSFWDFLYMIGISCADYVMLGRSSQGR</sequence>
<dbReference type="GO" id="GO:0017183">
    <property type="term" value="P:protein histidyl modification to diphthamide"/>
    <property type="evidence" value="ECO:0007669"/>
    <property type="project" value="UniProtKB-UniPathway"/>
</dbReference>
<comment type="catalytic activity">
    <reaction evidence="8">
        <text>2 [3Fe-4S](0)-[protein] + 2 Fe(2+)-[Dph3] + NADH = 2 [4Fe-4S](1+)-[protein] + 2 [Dph3] + NAD(+) + H(+)</text>
        <dbReference type="Rhea" id="RHEA:71239"/>
        <dbReference type="Rhea" id="RHEA-COMP:17997"/>
        <dbReference type="Rhea" id="RHEA-COMP:17998"/>
        <dbReference type="Rhea" id="RHEA-COMP:18001"/>
        <dbReference type="Rhea" id="RHEA-COMP:18002"/>
        <dbReference type="ChEBI" id="CHEBI:15378"/>
        <dbReference type="ChEBI" id="CHEBI:29033"/>
        <dbReference type="ChEBI" id="CHEBI:33723"/>
        <dbReference type="ChEBI" id="CHEBI:47402"/>
        <dbReference type="ChEBI" id="CHEBI:57540"/>
        <dbReference type="ChEBI" id="CHEBI:57945"/>
        <dbReference type="ChEBI" id="CHEBI:83228"/>
    </reaction>
</comment>
<dbReference type="SUPFAM" id="SSF144217">
    <property type="entry name" value="CSL zinc finger"/>
    <property type="match status" value="1"/>
</dbReference>
<feature type="region of interest" description="Disordered" evidence="10">
    <location>
        <begin position="151"/>
        <end position="175"/>
    </location>
</feature>
<keyword evidence="13" id="KW-1185">Reference proteome</keyword>
<dbReference type="InterPro" id="IPR029327">
    <property type="entry name" value="HAUS4"/>
</dbReference>
<comment type="cofactor">
    <cofactor evidence="1">
        <name>Fe(2+)</name>
        <dbReference type="ChEBI" id="CHEBI:29033"/>
    </cofactor>
</comment>
<dbReference type="PANTHER" id="PTHR21454:SF31">
    <property type="entry name" value="DIPHTHAMIDE BIOSYNTHESIS PROTEIN 3"/>
    <property type="match status" value="1"/>
</dbReference>
<dbReference type="InterPro" id="IPR007872">
    <property type="entry name" value="DPH_MB_dom"/>
</dbReference>
<reference evidence="12 13" key="1">
    <citation type="submission" date="2018-07" db="EMBL/GenBank/DDBJ databases">
        <title>The genomes of Aspergillus section Nigri reveals drivers in fungal speciation.</title>
        <authorList>
            <consortium name="DOE Joint Genome Institute"/>
            <person name="Vesth T.C."/>
            <person name="Nybo J."/>
            <person name="Theobald S."/>
            <person name="Brandl J."/>
            <person name="Frisvad J.C."/>
            <person name="Nielsen K.F."/>
            <person name="Lyhne E.K."/>
            <person name="Kogle M.E."/>
            <person name="Kuo A."/>
            <person name="Riley R."/>
            <person name="Clum A."/>
            <person name="Nolan M."/>
            <person name="Lipzen A."/>
            <person name="Salamov A."/>
            <person name="Henrissat B."/>
            <person name="Wiebenga A."/>
            <person name="De vries R.P."/>
            <person name="Grigoriev I.V."/>
            <person name="Mortensen U.H."/>
            <person name="Andersen M.R."/>
            <person name="Baker S.E."/>
        </authorList>
    </citation>
    <scope>NUCLEOTIDE SEQUENCE [LARGE SCALE GENOMIC DNA]</scope>
    <source>
        <strain evidence="12 13">CBS 139.54b</strain>
    </source>
</reference>
<dbReference type="UniPathway" id="UPA00559"/>
<dbReference type="PANTHER" id="PTHR21454">
    <property type="entry name" value="DPH3 HOMOLOG-RELATED"/>
    <property type="match status" value="1"/>
</dbReference>
<evidence type="ECO:0000256" key="8">
    <source>
        <dbReference type="ARBA" id="ARBA00048125"/>
    </source>
</evidence>
<evidence type="ECO:0000256" key="6">
    <source>
        <dbReference type="ARBA" id="ARBA00036267"/>
    </source>
</evidence>
<protein>
    <recommendedName>
        <fullName evidence="7">Diphthamide biosynthesis protein 3</fullName>
    </recommendedName>
</protein>
<evidence type="ECO:0000256" key="1">
    <source>
        <dbReference type="ARBA" id="ARBA00001954"/>
    </source>
</evidence>
<evidence type="ECO:0000256" key="3">
    <source>
        <dbReference type="ARBA" id="ARBA00022723"/>
    </source>
</evidence>
<comment type="similarity">
    <text evidence="5">Belongs to the DPH3 family.</text>
</comment>
<comment type="pathway">
    <text evidence="2">Protein modification; peptidyl-diphthamide biosynthesis.</text>
</comment>
<feature type="coiled-coil region" evidence="9">
    <location>
        <begin position="285"/>
        <end position="348"/>
    </location>
</feature>
<dbReference type="STRING" id="1341132.A0A3F3PPE5"/>
<dbReference type="FunFam" id="3.10.660.10:FF:000001">
    <property type="entry name" value="Diphthamide biosynthesis 3"/>
    <property type="match status" value="1"/>
</dbReference>
<comment type="catalytic activity">
    <reaction evidence="6">
        <text>[3Fe-4S](1+)-[protein] + Fe(2+)-[Dph3] = [3Fe-4S](0)-[protein] + Fe(3+)-[Dph3]</text>
        <dbReference type="Rhea" id="RHEA:71235"/>
        <dbReference type="Rhea" id="RHEA-COMP:17996"/>
        <dbReference type="Rhea" id="RHEA-COMP:17997"/>
        <dbReference type="Rhea" id="RHEA-COMP:18002"/>
        <dbReference type="Rhea" id="RHEA-COMP:18003"/>
        <dbReference type="ChEBI" id="CHEBI:29033"/>
        <dbReference type="ChEBI" id="CHEBI:29034"/>
        <dbReference type="ChEBI" id="CHEBI:33751"/>
        <dbReference type="ChEBI" id="CHEBI:47402"/>
        <dbReference type="ChEBI" id="CHEBI:83228"/>
    </reaction>
</comment>
<evidence type="ECO:0000313" key="12">
    <source>
        <dbReference type="EMBL" id="RDH28769.1"/>
    </source>
</evidence>
<feature type="compositionally biased region" description="Low complexity" evidence="10">
    <location>
        <begin position="153"/>
        <end position="164"/>
    </location>
</feature>
<evidence type="ECO:0000256" key="10">
    <source>
        <dbReference type="SAM" id="MobiDB-lite"/>
    </source>
</evidence>
<dbReference type="Pfam" id="PF14735">
    <property type="entry name" value="HAUS4"/>
    <property type="match status" value="1"/>
</dbReference>
<gene>
    <name evidence="12" type="ORF">BDQ94DRAFT_183235</name>
</gene>
<dbReference type="InterPro" id="IPR036671">
    <property type="entry name" value="DPH_MB_sf"/>
</dbReference>
<evidence type="ECO:0000313" key="13">
    <source>
        <dbReference type="Proteomes" id="UP000253729"/>
    </source>
</evidence>
<dbReference type="PROSITE" id="PS51074">
    <property type="entry name" value="DPH_MB"/>
    <property type="match status" value="1"/>
</dbReference>
<accession>A0A3F3PPE5</accession>
<dbReference type="Pfam" id="PF05207">
    <property type="entry name" value="Zn_ribbon_CSL"/>
    <property type="match status" value="1"/>
</dbReference>
<keyword evidence="9" id="KW-0175">Coiled coil</keyword>
<dbReference type="AlphaFoldDB" id="A0A3F3PPE5"/>
<evidence type="ECO:0000256" key="5">
    <source>
        <dbReference type="ARBA" id="ARBA00024032"/>
    </source>
</evidence>
<dbReference type="Gene3D" id="3.10.660.10">
    <property type="entry name" value="DPH Zinc finger"/>
    <property type="match status" value="1"/>
</dbReference>
<dbReference type="InterPro" id="IPR044248">
    <property type="entry name" value="DPH3/4-like"/>
</dbReference>
<keyword evidence="3" id="KW-0479">Metal-binding</keyword>
<dbReference type="Proteomes" id="UP000253729">
    <property type="component" value="Unassembled WGS sequence"/>
</dbReference>
<evidence type="ECO:0000256" key="9">
    <source>
        <dbReference type="SAM" id="Coils"/>
    </source>
</evidence>
<evidence type="ECO:0000256" key="2">
    <source>
        <dbReference type="ARBA" id="ARBA00005156"/>
    </source>
</evidence>